<dbReference type="PANTHER" id="PTHR21485">
    <property type="entry name" value="HAD SUPERFAMILY MEMBERS CMAS AND KDSC"/>
    <property type="match status" value="1"/>
</dbReference>
<dbReference type="AlphaFoldDB" id="A0A917I6T7"/>
<comment type="caution">
    <text evidence="1">The sequence shown here is derived from an EMBL/GenBank/DDBJ whole genome shotgun (WGS) entry which is preliminary data.</text>
</comment>
<dbReference type="InterPro" id="IPR050793">
    <property type="entry name" value="CMP-NeuNAc_synthase"/>
</dbReference>
<dbReference type="GO" id="GO:0008781">
    <property type="term" value="F:N-acylneuraminate cytidylyltransferase activity"/>
    <property type="evidence" value="ECO:0007669"/>
    <property type="project" value="TreeGrafter"/>
</dbReference>
<dbReference type="PANTHER" id="PTHR21485:SF6">
    <property type="entry name" value="N-ACYLNEURAMINATE CYTIDYLYLTRANSFERASE-RELATED"/>
    <property type="match status" value="1"/>
</dbReference>
<reference evidence="1" key="1">
    <citation type="journal article" date="2014" name="Int. J. Syst. Evol. Microbiol.">
        <title>Complete genome sequence of Corynebacterium casei LMG S-19264T (=DSM 44701T), isolated from a smear-ripened cheese.</title>
        <authorList>
            <consortium name="US DOE Joint Genome Institute (JGI-PGF)"/>
            <person name="Walter F."/>
            <person name="Albersmeier A."/>
            <person name="Kalinowski J."/>
            <person name="Ruckert C."/>
        </authorList>
    </citation>
    <scope>NUCLEOTIDE SEQUENCE</scope>
    <source>
        <strain evidence="1">CGMCC 1.12214</strain>
    </source>
</reference>
<sequence length="236" mass="25467">MAGAPRILTVIPARGGSKGLPGKNVMPLGGLPLIGYPARLAQATQGLQDVILSTDDAAIAEVGRSLGIDVPFLRPSDLATDQASSVAMARHAIDAMEQRIGQPYDALLLLQPTCPFTTPAQLAKALALFASGRYRFVGSMAEVVDQHPAYLLARDDDGGVSRAFPEMQREGPRQELQRFFMRTGNIYLTARDSLMSEGRFIVDPATYVEVDRISAVNINDRLDFLVAEAVAAERAR</sequence>
<dbReference type="InterPro" id="IPR029044">
    <property type="entry name" value="Nucleotide-diphossugar_trans"/>
</dbReference>
<dbReference type="RefSeq" id="WP_188517080.1">
    <property type="nucleotide sequence ID" value="NZ_BMES01000001.1"/>
</dbReference>
<organism evidence="1 2">
    <name type="scientific">Alsobacter metallidurans</name>
    <dbReference type="NCBI Taxonomy" id="340221"/>
    <lineage>
        <taxon>Bacteria</taxon>
        <taxon>Pseudomonadati</taxon>
        <taxon>Pseudomonadota</taxon>
        <taxon>Alphaproteobacteria</taxon>
        <taxon>Hyphomicrobiales</taxon>
        <taxon>Alsobacteraceae</taxon>
        <taxon>Alsobacter</taxon>
    </lineage>
</organism>
<dbReference type="SUPFAM" id="SSF53448">
    <property type="entry name" value="Nucleotide-diphospho-sugar transferases"/>
    <property type="match status" value="1"/>
</dbReference>
<dbReference type="Gene3D" id="3.90.550.10">
    <property type="entry name" value="Spore Coat Polysaccharide Biosynthesis Protein SpsA, Chain A"/>
    <property type="match status" value="1"/>
</dbReference>
<evidence type="ECO:0000313" key="1">
    <source>
        <dbReference type="EMBL" id="GGH15524.1"/>
    </source>
</evidence>
<dbReference type="InterPro" id="IPR003329">
    <property type="entry name" value="Cytidylyl_trans"/>
</dbReference>
<evidence type="ECO:0000313" key="2">
    <source>
        <dbReference type="Proteomes" id="UP000603912"/>
    </source>
</evidence>
<dbReference type="CDD" id="cd02513">
    <property type="entry name" value="CMP-NeuAc_Synthase"/>
    <property type="match status" value="1"/>
</dbReference>
<keyword evidence="2" id="KW-1185">Reference proteome</keyword>
<proteinExistence type="predicted"/>
<dbReference type="Pfam" id="PF02348">
    <property type="entry name" value="CTP_transf_3"/>
    <property type="match status" value="1"/>
</dbReference>
<evidence type="ECO:0008006" key="3">
    <source>
        <dbReference type="Google" id="ProtNLM"/>
    </source>
</evidence>
<name>A0A917I6T7_9HYPH</name>
<dbReference type="EMBL" id="BMES01000001">
    <property type="protein sequence ID" value="GGH15524.1"/>
    <property type="molecule type" value="Genomic_DNA"/>
</dbReference>
<dbReference type="Proteomes" id="UP000603912">
    <property type="component" value="Unassembled WGS sequence"/>
</dbReference>
<reference evidence="1" key="2">
    <citation type="submission" date="2020-09" db="EMBL/GenBank/DDBJ databases">
        <authorList>
            <person name="Sun Q."/>
            <person name="Zhou Y."/>
        </authorList>
    </citation>
    <scope>NUCLEOTIDE SEQUENCE</scope>
    <source>
        <strain evidence="1">CGMCC 1.12214</strain>
    </source>
</reference>
<protein>
    <recommendedName>
        <fullName evidence="3">N-acylneuraminate cytidylyltransferase</fullName>
    </recommendedName>
</protein>
<accession>A0A917I6T7</accession>
<gene>
    <name evidence="1" type="primary">neuA</name>
    <name evidence="1" type="ORF">GCM10007036_15590</name>
</gene>